<proteinExistence type="predicted"/>
<feature type="region of interest" description="Disordered" evidence="1">
    <location>
        <begin position="238"/>
        <end position="262"/>
    </location>
</feature>
<evidence type="ECO:0000313" key="2">
    <source>
        <dbReference type="EMBL" id="DAE22267.1"/>
    </source>
</evidence>
<reference evidence="2" key="1">
    <citation type="journal article" date="2021" name="Proc. Natl. Acad. Sci. U.S.A.">
        <title>A Catalog of Tens of Thousands of Viruses from Human Metagenomes Reveals Hidden Associations with Chronic Diseases.</title>
        <authorList>
            <person name="Tisza M.J."/>
            <person name="Buck C.B."/>
        </authorList>
    </citation>
    <scope>NUCLEOTIDE SEQUENCE</scope>
    <source>
        <strain evidence="2">CtKS020</strain>
    </source>
</reference>
<feature type="region of interest" description="Disordered" evidence="1">
    <location>
        <begin position="15"/>
        <end position="55"/>
    </location>
</feature>
<feature type="compositionally biased region" description="Low complexity" evidence="1">
    <location>
        <begin position="15"/>
        <end position="45"/>
    </location>
</feature>
<dbReference type="EMBL" id="BK015730">
    <property type="protein sequence ID" value="DAE22267.1"/>
    <property type="molecule type" value="Genomic_DNA"/>
</dbReference>
<protein>
    <recommendedName>
        <fullName evidence="3">Scaffolding protein</fullName>
    </recommendedName>
</protein>
<evidence type="ECO:0000256" key="1">
    <source>
        <dbReference type="SAM" id="MobiDB-lite"/>
    </source>
</evidence>
<name>A0A8S5QTW4_9CAUD</name>
<evidence type="ECO:0008006" key="3">
    <source>
        <dbReference type="Google" id="ProtNLM"/>
    </source>
</evidence>
<sequence>MQGNKWSLQLFAEGSAAAGEGQAPAAGEQNQQAEVAAQQTAEPEASPQEPSLDEEYNELIKGKFKAQHDNAVQKIINKRFRETKQMEEQLKSLAPISEALGAKYGVDPHDTAALVKAVEDDESYYADAAYEQGVSVEQYKALLDGQRARQELEEQQQQERMRTIVADLHRQAEEVQRKYDQSFDFQTTYAGDEGFRTMINAGVPVETAYKVLNFDRAVGTAAQRAKQEAARQIQNDIVANGQRPRESAAKGGQTAAPSPINIRGLTDAQMDELERRAAAGEVITLRQ</sequence>
<accession>A0A8S5QTW4</accession>
<organism evidence="2">
    <name type="scientific">Podoviridae sp. ctKS020</name>
    <dbReference type="NCBI Taxonomy" id="2826552"/>
    <lineage>
        <taxon>Viruses</taxon>
        <taxon>Duplodnaviria</taxon>
        <taxon>Heunggongvirae</taxon>
        <taxon>Uroviricota</taxon>
        <taxon>Caudoviricetes</taxon>
    </lineage>
</organism>